<proteinExistence type="predicted"/>
<dbReference type="EMBL" id="BARS01043779">
    <property type="protein sequence ID" value="GAG29421.1"/>
    <property type="molecule type" value="Genomic_DNA"/>
</dbReference>
<dbReference type="AlphaFoldDB" id="X0XXB6"/>
<gene>
    <name evidence="1" type="ORF">S01H1_66232</name>
</gene>
<sequence>TSMVYAFGLFLLLLMSYKMGKAEKLREPETV</sequence>
<accession>X0XXB6</accession>
<comment type="caution">
    <text evidence="1">The sequence shown here is derived from an EMBL/GenBank/DDBJ whole genome shotgun (WGS) entry which is preliminary data.</text>
</comment>
<name>X0XXB6_9ZZZZ</name>
<evidence type="ECO:0000313" key="1">
    <source>
        <dbReference type="EMBL" id="GAG29421.1"/>
    </source>
</evidence>
<protein>
    <submittedName>
        <fullName evidence="1">Uncharacterized protein</fullName>
    </submittedName>
</protein>
<reference evidence="1" key="1">
    <citation type="journal article" date="2014" name="Front. Microbiol.">
        <title>High frequency of phylogenetically diverse reductive dehalogenase-homologous genes in deep subseafloor sedimentary metagenomes.</title>
        <authorList>
            <person name="Kawai M."/>
            <person name="Futagami T."/>
            <person name="Toyoda A."/>
            <person name="Takaki Y."/>
            <person name="Nishi S."/>
            <person name="Hori S."/>
            <person name="Arai W."/>
            <person name="Tsubouchi T."/>
            <person name="Morono Y."/>
            <person name="Uchiyama I."/>
            <person name="Ito T."/>
            <person name="Fujiyama A."/>
            <person name="Inagaki F."/>
            <person name="Takami H."/>
        </authorList>
    </citation>
    <scope>NUCLEOTIDE SEQUENCE</scope>
    <source>
        <strain evidence="1">Expedition CK06-06</strain>
    </source>
</reference>
<feature type="non-terminal residue" evidence="1">
    <location>
        <position position="1"/>
    </location>
</feature>
<organism evidence="1">
    <name type="scientific">marine sediment metagenome</name>
    <dbReference type="NCBI Taxonomy" id="412755"/>
    <lineage>
        <taxon>unclassified sequences</taxon>
        <taxon>metagenomes</taxon>
        <taxon>ecological metagenomes</taxon>
    </lineage>
</organism>